<evidence type="ECO:0000313" key="2">
    <source>
        <dbReference type="Proteomes" id="UP000032180"/>
    </source>
</evidence>
<keyword evidence="2" id="KW-1185">Reference proteome</keyword>
<sequence>MSDLRFLTNLETLGSNVKIVTYLSPIKNKIFLPRFYNWPETVHVDLVNREGELAFVPKSPTSSSTTYIDTSSTHILSYELEDGAATKEYRGTERVDYSIWVDFIGN</sequence>
<reference evidence="1" key="3">
    <citation type="submission" date="2015-04" db="UniProtKB">
        <authorList>
            <consortium name="EnsemblPlants"/>
        </authorList>
    </citation>
    <scope>IDENTIFICATION</scope>
</reference>
<evidence type="ECO:0000313" key="1">
    <source>
        <dbReference type="EnsemblPlants" id="LPERR09G06160.1"/>
    </source>
</evidence>
<dbReference type="HOGENOM" id="CLU_2227034_0_0_1"/>
<dbReference type="Proteomes" id="UP000032180">
    <property type="component" value="Chromosome 9"/>
</dbReference>
<accession>A0A0D9XDC5</accession>
<protein>
    <submittedName>
        <fullName evidence="1">Uncharacterized protein</fullName>
    </submittedName>
</protein>
<proteinExistence type="predicted"/>
<dbReference type="EnsemblPlants" id="LPERR09G06160.1">
    <property type="protein sequence ID" value="LPERR09G06160.1"/>
    <property type="gene ID" value="LPERR09G06160"/>
</dbReference>
<reference evidence="1 2" key="1">
    <citation type="submission" date="2012-08" db="EMBL/GenBank/DDBJ databases">
        <title>Oryza genome evolution.</title>
        <authorList>
            <person name="Wing R.A."/>
        </authorList>
    </citation>
    <scope>NUCLEOTIDE SEQUENCE</scope>
</reference>
<dbReference type="Gramene" id="LPERR09G06160.1">
    <property type="protein sequence ID" value="LPERR09G06160.1"/>
    <property type="gene ID" value="LPERR09G06160"/>
</dbReference>
<reference evidence="2" key="2">
    <citation type="submission" date="2013-12" db="EMBL/GenBank/DDBJ databases">
        <authorList>
            <person name="Yu Y."/>
            <person name="Lee S."/>
            <person name="de Baynast K."/>
            <person name="Wissotski M."/>
            <person name="Liu L."/>
            <person name="Talag J."/>
            <person name="Goicoechea J."/>
            <person name="Angelova A."/>
            <person name="Jetty R."/>
            <person name="Kudrna D."/>
            <person name="Golser W."/>
            <person name="Rivera L."/>
            <person name="Zhang J."/>
            <person name="Wing R."/>
        </authorList>
    </citation>
    <scope>NUCLEOTIDE SEQUENCE</scope>
</reference>
<dbReference type="AlphaFoldDB" id="A0A0D9XDC5"/>
<organism evidence="1 2">
    <name type="scientific">Leersia perrieri</name>
    <dbReference type="NCBI Taxonomy" id="77586"/>
    <lineage>
        <taxon>Eukaryota</taxon>
        <taxon>Viridiplantae</taxon>
        <taxon>Streptophyta</taxon>
        <taxon>Embryophyta</taxon>
        <taxon>Tracheophyta</taxon>
        <taxon>Spermatophyta</taxon>
        <taxon>Magnoliopsida</taxon>
        <taxon>Liliopsida</taxon>
        <taxon>Poales</taxon>
        <taxon>Poaceae</taxon>
        <taxon>BOP clade</taxon>
        <taxon>Oryzoideae</taxon>
        <taxon>Oryzeae</taxon>
        <taxon>Oryzinae</taxon>
        <taxon>Leersia</taxon>
    </lineage>
</organism>
<name>A0A0D9XDC5_9ORYZ</name>